<dbReference type="EMBL" id="ATHJ01000057">
    <property type="protein sequence ID" value="EPR43205.1"/>
    <property type="molecule type" value="Genomic_DNA"/>
</dbReference>
<dbReference type="CDD" id="cd00130">
    <property type="entry name" value="PAS"/>
    <property type="match status" value="1"/>
</dbReference>
<evidence type="ECO:0000259" key="4">
    <source>
        <dbReference type="PROSITE" id="PS50112"/>
    </source>
</evidence>
<evidence type="ECO:0000313" key="6">
    <source>
        <dbReference type="EMBL" id="EPR43205.1"/>
    </source>
</evidence>
<evidence type="ECO:0000256" key="3">
    <source>
        <dbReference type="SAM" id="Phobius"/>
    </source>
</evidence>
<dbReference type="CDD" id="cd13708">
    <property type="entry name" value="PBP2_BvgS_like_1"/>
    <property type="match status" value="1"/>
</dbReference>
<keyword evidence="3" id="KW-1133">Transmembrane helix</keyword>
<dbReference type="PROSITE" id="PS50113">
    <property type="entry name" value="PAC"/>
    <property type="match status" value="1"/>
</dbReference>
<dbReference type="eggNOG" id="COG4191">
    <property type="taxonomic scope" value="Bacteria"/>
</dbReference>
<dbReference type="SUPFAM" id="SSF55785">
    <property type="entry name" value="PYP-like sensor domain (PAS domain)"/>
    <property type="match status" value="1"/>
</dbReference>
<dbReference type="NCBIfam" id="TIGR00229">
    <property type="entry name" value="sensory_box"/>
    <property type="match status" value="1"/>
</dbReference>
<dbReference type="SMART" id="SM00086">
    <property type="entry name" value="PAC"/>
    <property type="match status" value="1"/>
</dbReference>
<dbReference type="PANTHER" id="PTHR35936">
    <property type="entry name" value="MEMBRANE-BOUND LYTIC MUREIN TRANSGLYCOSYLASE F"/>
    <property type="match status" value="1"/>
</dbReference>
<evidence type="ECO:0000256" key="2">
    <source>
        <dbReference type="SAM" id="MobiDB-lite"/>
    </source>
</evidence>
<dbReference type="InterPro" id="IPR035965">
    <property type="entry name" value="PAS-like_dom_sf"/>
</dbReference>
<reference evidence="6 7" key="1">
    <citation type="journal article" date="2013" name="Genome Announc.">
        <title>Draft genome sequences for three mercury-methylating, sulfate-reducing bacteria.</title>
        <authorList>
            <person name="Brown S.D."/>
            <person name="Hurt R.A.Jr."/>
            <person name="Gilmour C.C."/>
            <person name="Elias D.A."/>
        </authorList>
    </citation>
    <scope>NUCLEOTIDE SEQUENCE [LARGE SCALE GENOMIC DNA]</scope>
    <source>
        <strain evidence="6 7">DSM 2059</strain>
    </source>
</reference>
<feature type="domain" description="PAC" evidence="5">
    <location>
        <begin position="363"/>
        <end position="415"/>
    </location>
</feature>
<dbReference type="Gene3D" id="3.30.450.20">
    <property type="entry name" value="PAS domain"/>
    <property type="match status" value="1"/>
</dbReference>
<proteinExistence type="predicted"/>
<feature type="compositionally biased region" description="Basic and acidic residues" evidence="2">
    <location>
        <begin position="485"/>
        <end position="495"/>
    </location>
</feature>
<organism evidence="6 7">
    <name type="scientific">Desulfococcus multivorans DSM 2059</name>
    <dbReference type="NCBI Taxonomy" id="1121405"/>
    <lineage>
        <taxon>Bacteria</taxon>
        <taxon>Pseudomonadati</taxon>
        <taxon>Thermodesulfobacteriota</taxon>
        <taxon>Desulfobacteria</taxon>
        <taxon>Desulfobacterales</taxon>
        <taxon>Desulfococcaceae</taxon>
        <taxon>Desulfococcus</taxon>
    </lineage>
</organism>
<keyword evidence="7" id="KW-1185">Reference proteome</keyword>
<dbReference type="eggNOG" id="COG0834">
    <property type="taxonomic scope" value="Bacteria"/>
</dbReference>
<gene>
    <name evidence="6" type="ORF">dsmv_1231</name>
</gene>
<dbReference type="Gene3D" id="3.40.190.10">
    <property type="entry name" value="Periplasmic binding protein-like II"/>
    <property type="match status" value="2"/>
</dbReference>
<evidence type="ECO:0000313" key="7">
    <source>
        <dbReference type="Proteomes" id="UP000014977"/>
    </source>
</evidence>
<feature type="region of interest" description="Disordered" evidence="2">
    <location>
        <begin position="485"/>
        <end position="506"/>
    </location>
</feature>
<keyword evidence="3" id="KW-0472">Membrane</keyword>
<accession>S7U2I7</accession>
<dbReference type="Proteomes" id="UP000014977">
    <property type="component" value="Unassembled WGS sequence"/>
</dbReference>
<evidence type="ECO:0000259" key="5">
    <source>
        <dbReference type="PROSITE" id="PS50113"/>
    </source>
</evidence>
<dbReference type="InterPro" id="IPR000700">
    <property type="entry name" value="PAS-assoc_C"/>
</dbReference>
<keyword evidence="3" id="KW-0812">Transmembrane</keyword>
<dbReference type="STRING" id="897.B2D07_08135"/>
<name>S7U2I7_DESML</name>
<comment type="caution">
    <text evidence="6">The sequence shown here is derived from an EMBL/GenBank/DDBJ whole genome shotgun (WGS) entry which is preliminary data.</text>
</comment>
<protein>
    <submittedName>
        <fullName evidence="6">Putative PAS/PAC sensor protein</fullName>
    </submittedName>
</protein>
<dbReference type="Pfam" id="PF00497">
    <property type="entry name" value="SBP_bac_3"/>
    <property type="match status" value="1"/>
</dbReference>
<dbReference type="PROSITE" id="PS50112">
    <property type="entry name" value="PAS"/>
    <property type="match status" value="1"/>
</dbReference>
<dbReference type="SMART" id="SM00062">
    <property type="entry name" value="PBPb"/>
    <property type="match status" value="1"/>
</dbReference>
<dbReference type="SUPFAM" id="SSF53850">
    <property type="entry name" value="Periplasmic binding protein-like II"/>
    <property type="match status" value="1"/>
</dbReference>
<sequence length="506" mass="57770">MESLPRVVLTPEEQAYLAESGPITVCPDPDWMPFEYMDDKGNFTGIAKDLMGLIEARLGIRFTYVVARDWDEAVAMSKAGEVLILPFLNQTPKREQWLIFTEPLLLDPNVFITREEHPFITNAAQLTDESVVLPSGTSTEERVREDFPNLTIVNVPTENEVFEAVSHRKADLTLRPLIIAAYTIRKEGFFNLKIAGQAPESYGNHLRMGILKSEPMLRDIINRAIATITHEERESIVNRHVNVKIVRPMDYAFVLRIAGVLALLIGISFYWNYRLKKINIALNESERSKSVLLANLPGIAYRCRFDPQWTMEFISEGCLQLTGYRSEDLLHNRVLAYADLISPEEREWIWQTWTHAETEGKAAHMEYRIITADGKTKWVFEQGVFIYDDAHTVRAIEGLIIDITDRRNAEAEREKVVRELRAALAEVKTLRGILPICANCKKIRDDEGYWDQVEHYVSRHTDASFSHGICPDCLNKLYPEFSKADADIEKSDPARPDPAPLPPAEE</sequence>
<dbReference type="eggNOG" id="COG2202">
    <property type="taxonomic scope" value="Bacteria"/>
</dbReference>
<dbReference type="InterPro" id="IPR013655">
    <property type="entry name" value="PAS_fold_3"/>
</dbReference>
<dbReference type="AlphaFoldDB" id="S7U2I7"/>
<evidence type="ECO:0000256" key="1">
    <source>
        <dbReference type="ARBA" id="ARBA00022729"/>
    </source>
</evidence>
<keyword evidence="1" id="KW-0732">Signal</keyword>
<dbReference type="InterPro" id="IPR001638">
    <property type="entry name" value="Solute-binding_3/MltF_N"/>
</dbReference>
<dbReference type="InterPro" id="IPR000014">
    <property type="entry name" value="PAS"/>
</dbReference>
<feature type="transmembrane region" description="Helical" evidence="3">
    <location>
        <begin position="251"/>
        <end position="271"/>
    </location>
</feature>
<dbReference type="Pfam" id="PF08447">
    <property type="entry name" value="PAS_3"/>
    <property type="match status" value="1"/>
</dbReference>
<feature type="domain" description="PAS" evidence="4">
    <location>
        <begin position="306"/>
        <end position="347"/>
    </location>
</feature>
<dbReference type="InterPro" id="IPR001610">
    <property type="entry name" value="PAC"/>
</dbReference>
<feature type="compositionally biased region" description="Pro residues" evidence="2">
    <location>
        <begin position="496"/>
        <end position="506"/>
    </location>
</feature>
<dbReference type="PATRIC" id="fig|1121405.3.peg.523"/>